<feature type="binding site" evidence="2">
    <location>
        <position position="176"/>
    </location>
    <ligand>
        <name>Fe cation</name>
        <dbReference type="ChEBI" id="CHEBI:24875"/>
        <label>2</label>
    </ligand>
</feature>
<dbReference type="NCBIfam" id="TIGR00282">
    <property type="entry name" value="TIGR00282 family metallophosphoesterase"/>
    <property type="match status" value="1"/>
</dbReference>
<evidence type="ECO:0000313" key="3">
    <source>
        <dbReference type="EMBL" id="GBR74487.1"/>
    </source>
</evidence>
<sequence>MLKVLFIGDIIGSAGRQAAAKILPELRAQYAPNLIIANAENSAGGFGLTLPVYKELTEKLGIQALTGGNHIFDKKEIFKDIGEMPLLARPLNYPRCEYGEGYVLLNIEGMQVMVANVLGRTFIETPLDCPFQTLDNLLRRVKADAVIVDMHAEATSEKKALGFYLDGRVSAVLGTHTHVQTADEQIMENCSGYITDAGMVGAVKSNLGMSVEAAQKRFLSGLKAKFEVAETGAAVFNAVYLEIDVQGKCTKIERVSRQIDNS</sequence>
<dbReference type="EMBL" id="BGZN01000049">
    <property type="protein sequence ID" value="GBR74487.1"/>
    <property type="molecule type" value="Genomic_DNA"/>
</dbReference>
<dbReference type="PANTHER" id="PTHR36303">
    <property type="entry name" value="2',3'-CYCLIC-NUCLEOTIDE 2'-PHOSPHODIESTERASE"/>
    <property type="match status" value="1"/>
</dbReference>
<accession>A0A388TD72</accession>
<feature type="binding site" evidence="2">
    <location>
        <position position="41"/>
    </location>
    <ligand>
        <name>Fe cation</name>
        <dbReference type="ChEBI" id="CHEBI:24875"/>
        <label>1</label>
    </ligand>
</feature>
<keyword evidence="2" id="KW-0479">Metal-binding</keyword>
<organism evidence="3 4">
    <name type="scientific">Termititenax aidoneus</name>
    <dbReference type="NCBI Taxonomy" id="2218524"/>
    <lineage>
        <taxon>Bacteria</taxon>
        <taxon>Bacillati</taxon>
        <taxon>Candidatus Margulisiibacteriota</taxon>
        <taxon>Candidatus Termititenacia</taxon>
        <taxon>Candidatus Termititenacales</taxon>
        <taxon>Candidatus Termititenacaceae</taxon>
        <taxon>Candidatus Termititenax</taxon>
    </lineage>
</organism>
<dbReference type="GO" id="GO:0004113">
    <property type="term" value="F:2',3'-cyclic-nucleotide 3'-phosphodiesterase activity"/>
    <property type="evidence" value="ECO:0007669"/>
    <property type="project" value="TreeGrafter"/>
</dbReference>
<comment type="caution">
    <text evidence="3">The sequence shown here is derived from an EMBL/GenBank/DDBJ whole genome shotgun (WGS) entry which is preliminary data.</text>
</comment>
<dbReference type="AlphaFoldDB" id="A0A388TD72"/>
<gene>
    <name evidence="3" type="primary">ymbD</name>
    <name evidence="3" type="ORF">NO1_1652</name>
</gene>
<dbReference type="Pfam" id="PF13277">
    <property type="entry name" value="YmdB"/>
    <property type="match status" value="1"/>
</dbReference>
<feature type="binding site" evidence="2">
    <location>
        <position position="40"/>
    </location>
    <ligand>
        <name>Fe cation</name>
        <dbReference type="ChEBI" id="CHEBI:24875"/>
        <label>1</label>
    </ligand>
</feature>
<dbReference type="GO" id="GO:0046872">
    <property type="term" value="F:metal ion binding"/>
    <property type="evidence" value="ECO:0007669"/>
    <property type="project" value="UniProtKB-KW"/>
</dbReference>
<dbReference type="PIRSF" id="PIRSF004789">
    <property type="entry name" value="DR1281"/>
    <property type="match status" value="1"/>
</dbReference>
<feature type="active site" description="Proton donor" evidence="1">
    <location>
        <position position="70"/>
    </location>
</feature>
<proteinExistence type="predicted"/>
<dbReference type="Gene3D" id="3.60.21.10">
    <property type="match status" value="1"/>
</dbReference>
<reference evidence="3 4" key="1">
    <citation type="journal article" date="2019" name="ISME J.">
        <title>Genome analyses of uncultured TG2/ZB3 bacteria in 'Margulisbacteria' specifically attached to ectosymbiotic spirochetes of protists in the termite gut.</title>
        <authorList>
            <person name="Utami Y.D."/>
            <person name="Kuwahara H."/>
            <person name="Igai K."/>
            <person name="Murakami T."/>
            <person name="Sugaya K."/>
            <person name="Morikawa T."/>
            <person name="Nagura Y."/>
            <person name="Yuki M."/>
            <person name="Deevong P."/>
            <person name="Inoue T."/>
            <person name="Kihara K."/>
            <person name="Lo N."/>
            <person name="Yamada A."/>
            <person name="Ohkuma M."/>
            <person name="Hongoh Y."/>
        </authorList>
    </citation>
    <scope>NUCLEOTIDE SEQUENCE [LARGE SCALE GENOMIC DNA]</scope>
    <source>
        <strain evidence="3">NkOx7-01</strain>
    </source>
</reference>
<protein>
    <submittedName>
        <fullName evidence="3">YmdB-like metallophosphoesterase</fullName>
    </submittedName>
</protein>
<dbReference type="Proteomes" id="UP000269352">
    <property type="component" value="Unassembled WGS sequence"/>
</dbReference>
<evidence type="ECO:0000256" key="2">
    <source>
        <dbReference type="PIRSR" id="PIRSR004789-51"/>
    </source>
</evidence>
<feature type="binding site" evidence="2">
    <location>
        <position position="40"/>
    </location>
    <ligand>
        <name>Fe cation</name>
        <dbReference type="ChEBI" id="CHEBI:24875"/>
        <label>2</label>
    </ligand>
</feature>
<dbReference type="InterPro" id="IPR029052">
    <property type="entry name" value="Metallo-depent_PP-like"/>
</dbReference>
<dbReference type="PANTHER" id="PTHR36303:SF1">
    <property type="entry name" value="2',3'-CYCLIC-NUCLEOTIDE 2'-PHOSPHODIESTERASE"/>
    <property type="match status" value="1"/>
</dbReference>
<evidence type="ECO:0000313" key="4">
    <source>
        <dbReference type="Proteomes" id="UP000269352"/>
    </source>
</evidence>
<keyword evidence="4" id="KW-1185">Reference proteome</keyword>
<feature type="binding site" evidence="2">
    <location>
        <position position="9"/>
    </location>
    <ligand>
        <name>Fe cation</name>
        <dbReference type="ChEBI" id="CHEBI:24875"/>
        <label>1</label>
    </ligand>
</feature>
<dbReference type="InterPro" id="IPR005235">
    <property type="entry name" value="YmdB-like"/>
</dbReference>
<evidence type="ECO:0000256" key="1">
    <source>
        <dbReference type="PIRSR" id="PIRSR004789-50"/>
    </source>
</evidence>
<feature type="binding site" evidence="2">
    <location>
        <position position="178"/>
    </location>
    <ligand>
        <name>Fe cation</name>
        <dbReference type="ChEBI" id="CHEBI:24875"/>
        <label>1</label>
    </ligand>
</feature>
<feature type="binding site" evidence="2">
    <location>
        <position position="69"/>
    </location>
    <ligand>
        <name>Fe cation</name>
        <dbReference type="ChEBI" id="CHEBI:24875"/>
        <label>2</label>
    </ligand>
</feature>
<feature type="binding site" evidence="2">
    <location>
        <position position="151"/>
    </location>
    <ligand>
        <name>Fe cation</name>
        <dbReference type="ChEBI" id="CHEBI:24875"/>
        <label>2</label>
    </ligand>
</feature>
<name>A0A388TD72_TERA1</name>
<dbReference type="SUPFAM" id="SSF56300">
    <property type="entry name" value="Metallo-dependent phosphatases"/>
    <property type="match status" value="1"/>
</dbReference>